<gene>
    <name evidence="2" type="ORF">IQ26_05306</name>
</gene>
<comment type="caution">
    <text evidence="2">The sequence shown here is derived from an EMBL/GenBank/DDBJ whole genome shotgun (WGS) entry which is preliminary data.</text>
</comment>
<name>A0A562N804_9HYPH</name>
<sequence length="234" mass="25801">MRKTIVTISLCFGLVTAVRAANEDYVGPFPTEGLYMMCSQSNQRDKCLMYIQGLMYGLRIQREMHEQGMPICVPEISSEEARVRILNFIDGATGGNPQTNKDGGDWMAFMGLAAGNVCGQHIGFRTPSNNIHCQLNGSNNYLRCDIRELSNAVPQKPRDCDLEWGTTFSISEDGDSGSRMCVGDTVEDDALPILDYGSSWNRGGYECKSEPSGLSCVNALGHGFTISRNRQELF</sequence>
<evidence type="ECO:0000313" key="3">
    <source>
        <dbReference type="Proteomes" id="UP000317122"/>
    </source>
</evidence>
<dbReference type="Pfam" id="PF20341">
    <property type="entry name" value="DUF6636"/>
    <property type="match status" value="1"/>
</dbReference>
<organism evidence="2 3">
    <name type="scientific">Mesorhizobium tianshanense</name>
    <dbReference type="NCBI Taxonomy" id="39844"/>
    <lineage>
        <taxon>Bacteria</taxon>
        <taxon>Pseudomonadati</taxon>
        <taxon>Pseudomonadota</taxon>
        <taxon>Alphaproteobacteria</taxon>
        <taxon>Hyphomicrobiales</taxon>
        <taxon>Phyllobacteriaceae</taxon>
        <taxon>Mesorhizobium</taxon>
    </lineage>
</organism>
<feature type="signal peptide" evidence="1">
    <location>
        <begin position="1"/>
        <end position="20"/>
    </location>
</feature>
<keyword evidence="1" id="KW-0732">Signal</keyword>
<keyword evidence="3" id="KW-1185">Reference proteome</keyword>
<feature type="chain" id="PRO_5022154877" evidence="1">
    <location>
        <begin position="21"/>
        <end position="234"/>
    </location>
</feature>
<reference evidence="2 3" key="1">
    <citation type="journal article" date="2015" name="Stand. Genomic Sci.">
        <title>Genomic Encyclopedia of Bacterial and Archaeal Type Strains, Phase III: the genomes of soil and plant-associated and newly described type strains.</title>
        <authorList>
            <person name="Whitman W.B."/>
            <person name="Woyke T."/>
            <person name="Klenk H.P."/>
            <person name="Zhou Y."/>
            <person name="Lilburn T.G."/>
            <person name="Beck B.J."/>
            <person name="De Vos P."/>
            <person name="Vandamme P."/>
            <person name="Eisen J.A."/>
            <person name="Garrity G."/>
            <person name="Hugenholtz P."/>
            <person name="Kyrpides N.C."/>
        </authorList>
    </citation>
    <scope>NUCLEOTIDE SEQUENCE [LARGE SCALE GENOMIC DNA]</scope>
    <source>
        <strain evidence="2 3">CGMCC 1.2546</strain>
    </source>
</reference>
<accession>A0A562N804</accession>
<dbReference type="AlphaFoldDB" id="A0A562N804"/>
<protein>
    <submittedName>
        <fullName evidence="2">Uncharacterized protein</fullName>
    </submittedName>
</protein>
<dbReference type="EMBL" id="VLKT01000039">
    <property type="protein sequence ID" value="TWI28266.1"/>
    <property type="molecule type" value="Genomic_DNA"/>
</dbReference>
<dbReference type="OrthoDB" id="495539at2"/>
<dbReference type="InterPro" id="IPR046576">
    <property type="entry name" value="DUF6636"/>
</dbReference>
<proteinExistence type="predicted"/>
<evidence type="ECO:0000313" key="2">
    <source>
        <dbReference type="EMBL" id="TWI28266.1"/>
    </source>
</evidence>
<dbReference type="Proteomes" id="UP000317122">
    <property type="component" value="Unassembled WGS sequence"/>
</dbReference>
<evidence type="ECO:0000256" key="1">
    <source>
        <dbReference type="SAM" id="SignalP"/>
    </source>
</evidence>
<dbReference type="RefSeq" id="WP_145721333.1">
    <property type="nucleotide sequence ID" value="NZ_BSPF01000088.1"/>
</dbReference>